<comment type="caution">
    <text evidence="1">The sequence shown here is derived from an EMBL/GenBank/DDBJ whole genome shotgun (WGS) entry which is preliminary data.</text>
</comment>
<dbReference type="Gramene" id="PRQ50162">
    <property type="protein sequence ID" value="PRQ50162"/>
    <property type="gene ID" value="RchiOBHm_Chr2g0130071"/>
</dbReference>
<reference evidence="1 2" key="1">
    <citation type="journal article" date="2018" name="Nat. Genet.">
        <title>The Rosa genome provides new insights in the design of modern roses.</title>
        <authorList>
            <person name="Bendahmane M."/>
        </authorList>
    </citation>
    <scope>NUCLEOTIDE SEQUENCE [LARGE SCALE GENOMIC DNA]</scope>
    <source>
        <strain evidence="2">cv. Old Blush</strain>
    </source>
</reference>
<sequence length="68" mass="7724">MPLSSISLPPSLSPSLSYRSWVEKVSQRPWLANFPAASSFGSYSRLGAEMVSLRRRTRSRFVPVLRRL</sequence>
<proteinExistence type="predicted"/>
<keyword evidence="2" id="KW-1185">Reference proteome</keyword>
<dbReference type="EMBL" id="PDCK01000040">
    <property type="protein sequence ID" value="PRQ50162.1"/>
    <property type="molecule type" value="Genomic_DNA"/>
</dbReference>
<organism evidence="1 2">
    <name type="scientific">Rosa chinensis</name>
    <name type="common">China rose</name>
    <dbReference type="NCBI Taxonomy" id="74649"/>
    <lineage>
        <taxon>Eukaryota</taxon>
        <taxon>Viridiplantae</taxon>
        <taxon>Streptophyta</taxon>
        <taxon>Embryophyta</taxon>
        <taxon>Tracheophyta</taxon>
        <taxon>Spermatophyta</taxon>
        <taxon>Magnoliopsida</taxon>
        <taxon>eudicotyledons</taxon>
        <taxon>Gunneridae</taxon>
        <taxon>Pentapetalae</taxon>
        <taxon>rosids</taxon>
        <taxon>fabids</taxon>
        <taxon>Rosales</taxon>
        <taxon>Rosaceae</taxon>
        <taxon>Rosoideae</taxon>
        <taxon>Rosoideae incertae sedis</taxon>
        <taxon>Rosa</taxon>
    </lineage>
</organism>
<evidence type="ECO:0000313" key="1">
    <source>
        <dbReference type="EMBL" id="PRQ50162.1"/>
    </source>
</evidence>
<accession>A0A2P6RUR2</accession>
<dbReference type="AlphaFoldDB" id="A0A2P6RUR2"/>
<protein>
    <submittedName>
        <fullName evidence="1">Uncharacterized protein</fullName>
    </submittedName>
</protein>
<dbReference type="Proteomes" id="UP000238479">
    <property type="component" value="Chromosome 2"/>
</dbReference>
<evidence type="ECO:0000313" key="2">
    <source>
        <dbReference type="Proteomes" id="UP000238479"/>
    </source>
</evidence>
<name>A0A2P6RUR2_ROSCH</name>
<gene>
    <name evidence="1" type="ORF">RchiOBHm_Chr2g0130071</name>
</gene>